<organism evidence="2 3">
    <name type="scientific">Kribbella sandramycini</name>
    <dbReference type="NCBI Taxonomy" id="60450"/>
    <lineage>
        <taxon>Bacteria</taxon>
        <taxon>Bacillati</taxon>
        <taxon>Actinomycetota</taxon>
        <taxon>Actinomycetes</taxon>
        <taxon>Propionibacteriales</taxon>
        <taxon>Kribbellaceae</taxon>
        <taxon>Kribbella</taxon>
    </lineage>
</organism>
<dbReference type="RefSeq" id="WP_184999605.1">
    <property type="nucleotide sequence ID" value="NZ_BAAAGT010000004.1"/>
</dbReference>
<keyword evidence="1" id="KW-1133">Transmembrane helix</keyword>
<dbReference type="AlphaFoldDB" id="A0A841SC12"/>
<comment type="caution">
    <text evidence="2">The sequence shown here is derived from an EMBL/GenBank/DDBJ whole genome shotgun (WGS) entry which is preliminary data.</text>
</comment>
<feature type="transmembrane region" description="Helical" evidence="1">
    <location>
        <begin position="79"/>
        <end position="100"/>
    </location>
</feature>
<feature type="transmembrane region" description="Helical" evidence="1">
    <location>
        <begin position="154"/>
        <end position="173"/>
    </location>
</feature>
<feature type="transmembrane region" description="Helical" evidence="1">
    <location>
        <begin position="290"/>
        <end position="309"/>
    </location>
</feature>
<feature type="transmembrane region" description="Helical" evidence="1">
    <location>
        <begin position="120"/>
        <end position="142"/>
    </location>
</feature>
<accession>A0A841SC12</accession>
<feature type="transmembrane region" description="Helical" evidence="1">
    <location>
        <begin position="228"/>
        <end position="247"/>
    </location>
</feature>
<dbReference type="EMBL" id="JACHKF010000001">
    <property type="protein sequence ID" value="MBB6566472.1"/>
    <property type="molecule type" value="Genomic_DNA"/>
</dbReference>
<dbReference type="Proteomes" id="UP000553957">
    <property type="component" value="Unassembled WGS sequence"/>
</dbReference>
<evidence type="ECO:0000256" key="1">
    <source>
        <dbReference type="SAM" id="Phobius"/>
    </source>
</evidence>
<evidence type="ECO:0000313" key="2">
    <source>
        <dbReference type="EMBL" id="MBB6566472.1"/>
    </source>
</evidence>
<evidence type="ECO:0000313" key="3">
    <source>
        <dbReference type="Proteomes" id="UP000553957"/>
    </source>
</evidence>
<feature type="transmembrane region" description="Helical" evidence="1">
    <location>
        <begin position="50"/>
        <end position="67"/>
    </location>
</feature>
<reference evidence="2 3" key="1">
    <citation type="submission" date="2020-08" db="EMBL/GenBank/DDBJ databases">
        <title>Sequencing the genomes of 1000 actinobacteria strains.</title>
        <authorList>
            <person name="Klenk H.-P."/>
        </authorList>
    </citation>
    <scope>NUCLEOTIDE SEQUENCE [LARGE SCALE GENOMIC DNA]</scope>
    <source>
        <strain evidence="2 3">DSM 15626</strain>
    </source>
</reference>
<sequence>MRTVLGEVRSWHRPLLLMVLVMTALAGVAGVGLLVDDRTVLNESVWLKPLKFAMSFAAYGAALAWLLSRLQKAKRFGWLLGTAFAVTGLIDVGFIAVQAARGTFSHFNNNTDKFNAIGQQIFSIGVLGLFTASLVIAIMLLFQRIGDKPLTRAIRVGVGLAFAGMAVALYLSGADAHPQQVTDAQGRPVELMGSHGVGVEAGGPGLPIVRWSTEGGDLRVPHFFGMHALHALLALVLLLTVLAARIIWLRPERVRHQLLGVAAFAYTGLMTVTTFQAVRGHSAIRFDAPTLALAAGFVVLSVAALVLVVRKARLTAPIAPPARHSTLVS</sequence>
<gene>
    <name evidence="2" type="ORF">HNR71_002109</name>
</gene>
<proteinExistence type="predicted"/>
<keyword evidence="1" id="KW-0812">Transmembrane</keyword>
<feature type="transmembrane region" description="Helical" evidence="1">
    <location>
        <begin position="15"/>
        <end position="35"/>
    </location>
</feature>
<protein>
    <submittedName>
        <fullName evidence="2">Uncharacterized protein</fullName>
    </submittedName>
</protein>
<feature type="transmembrane region" description="Helical" evidence="1">
    <location>
        <begin position="259"/>
        <end position="278"/>
    </location>
</feature>
<keyword evidence="1" id="KW-0472">Membrane</keyword>
<name>A0A841SC12_9ACTN</name>